<evidence type="ECO:0000313" key="2">
    <source>
        <dbReference type="Proteomes" id="UP000002985"/>
    </source>
</evidence>
<dbReference type="EMBL" id="BAFH01000004">
    <property type="protein sequence ID" value="GAB63863.1"/>
    <property type="molecule type" value="Genomic_DNA"/>
</dbReference>
<gene>
    <name evidence="1" type="ORF">KSU1_D0554</name>
</gene>
<dbReference type="Proteomes" id="UP000002985">
    <property type="component" value="Unassembled WGS sequence"/>
</dbReference>
<proteinExistence type="predicted"/>
<dbReference type="AlphaFoldDB" id="I3IQ68"/>
<accession>I3IQ68</accession>
<reference evidence="1 2" key="1">
    <citation type="journal article" date="2012" name="FEBS Lett.">
        <title>Anammox organism KSU-1 expresses a NirK-type copper-containing nitrite reductase instead of a NirS-type with cytochrome cd1.</title>
        <authorList>
            <person name="Hira D."/>
            <person name="Toh H."/>
            <person name="Migita C.T."/>
            <person name="Okubo H."/>
            <person name="Nishiyama T."/>
            <person name="Hattori M."/>
            <person name="Furukawa K."/>
            <person name="Fujii T."/>
        </authorList>
    </citation>
    <scope>NUCLEOTIDE SEQUENCE [LARGE SCALE GENOMIC DNA]</scope>
</reference>
<evidence type="ECO:0000313" key="1">
    <source>
        <dbReference type="EMBL" id="GAB63863.1"/>
    </source>
</evidence>
<organism evidence="1 2">
    <name type="scientific">Candidatus Jettenia caeni</name>
    <dbReference type="NCBI Taxonomy" id="247490"/>
    <lineage>
        <taxon>Bacteria</taxon>
        <taxon>Pseudomonadati</taxon>
        <taxon>Planctomycetota</taxon>
        <taxon>Candidatus Brocadiia</taxon>
        <taxon>Candidatus Brocadiales</taxon>
        <taxon>Candidatus Brocadiaceae</taxon>
        <taxon>Candidatus Jettenia</taxon>
    </lineage>
</organism>
<comment type="caution">
    <text evidence="1">The sequence shown here is derived from an EMBL/GenBank/DDBJ whole genome shotgun (WGS) entry which is preliminary data.</text>
</comment>
<sequence length="60" mass="6945">MKPNTMSHDLIAPSRTNEFVRATLSKIRSASYLEYYNTAGKLIWDYYLSRASTRFAPARL</sequence>
<protein>
    <submittedName>
        <fullName evidence="1">Uncharacterized protein</fullName>
    </submittedName>
</protein>
<name>I3IQ68_9BACT</name>
<keyword evidence="2" id="KW-1185">Reference proteome</keyword>